<dbReference type="PANTHER" id="PTHR48081:SF33">
    <property type="entry name" value="KYNURENINE FORMAMIDASE"/>
    <property type="match status" value="1"/>
</dbReference>
<dbReference type="Proteomes" id="UP000537326">
    <property type="component" value="Unassembled WGS sequence"/>
</dbReference>
<evidence type="ECO:0000256" key="1">
    <source>
        <dbReference type="ARBA" id="ARBA00022801"/>
    </source>
</evidence>
<keyword evidence="4" id="KW-1185">Reference proteome</keyword>
<dbReference type="AlphaFoldDB" id="A0A7Z0C3C9"/>
<dbReference type="Gene3D" id="3.40.50.1820">
    <property type="entry name" value="alpha/beta hydrolase"/>
    <property type="match status" value="1"/>
</dbReference>
<feature type="domain" description="BD-FAE-like" evidence="2">
    <location>
        <begin position="151"/>
        <end position="358"/>
    </location>
</feature>
<dbReference type="InterPro" id="IPR029058">
    <property type="entry name" value="AB_hydrolase_fold"/>
</dbReference>
<dbReference type="PANTHER" id="PTHR48081">
    <property type="entry name" value="AB HYDROLASE SUPERFAMILY PROTEIN C4A8.06C"/>
    <property type="match status" value="1"/>
</dbReference>
<dbReference type="SUPFAM" id="SSF53474">
    <property type="entry name" value="alpha/beta-Hydrolases"/>
    <property type="match status" value="1"/>
</dbReference>
<evidence type="ECO:0000313" key="4">
    <source>
        <dbReference type="Proteomes" id="UP000537326"/>
    </source>
</evidence>
<dbReference type="RefSeq" id="WP_179531018.1">
    <property type="nucleotide sequence ID" value="NZ_BAAAPP010000004.1"/>
</dbReference>
<dbReference type="EMBL" id="JACBZI010000001">
    <property type="protein sequence ID" value="NYI10132.1"/>
    <property type="molecule type" value="Genomic_DNA"/>
</dbReference>
<evidence type="ECO:0000259" key="2">
    <source>
        <dbReference type="Pfam" id="PF20434"/>
    </source>
</evidence>
<comment type="caution">
    <text evidence="3">The sequence shown here is derived from an EMBL/GenBank/DDBJ whole genome shotgun (WGS) entry which is preliminary data.</text>
</comment>
<dbReference type="InterPro" id="IPR049492">
    <property type="entry name" value="BD-FAE-like_dom"/>
</dbReference>
<dbReference type="InterPro" id="IPR050300">
    <property type="entry name" value="GDXG_lipolytic_enzyme"/>
</dbReference>
<keyword evidence="1" id="KW-0378">Hydrolase</keyword>
<dbReference type="Pfam" id="PF20434">
    <property type="entry name" value="BD-FAE"/>
    <property type="match status" value="1"/>
</dbReference>
<proteinExistence type="predicted"/>
<evidence type="ECO:0000313" key="3">
    <source>
        <dbReference type="EMBL" id="NYI10132.1"/>
    </source>
</evidence>
<sequence>MSFLRRQVITAALTANAIRPLPGFRAGIPAFFAGWLTGELAPHVLAATTADALAHARGSRRDPRGLALAGASAVGLGYLIHQSRRVGTTAEQSLVDGLGAGYVDQLDSAPTPADLAVPWRKLVYPFRMREPRVTVHKNIAYDDETGRRGLLDVYVPAETPPQGAPVLLQVHGGGWTIGNKDQQGIPLMQHLAAKGWVCVAINYRLSPKHAFPAHVIDVKKAIAWIKEHIEAYGGDPDYVAITGGSAGGHLCALAALTPDRVEWQPGFEDVDTSVQVAVPHYGVYDFAGSTGLRSAELLRDRFLAPRILQRTWAEEPEAFEAASPILQVTEDAPDFFVLHGQYDTLVPVDQARLFVEELRRTSKRTVTYAELPGAQHAFDVFPSIRSSHIVRAIDRYLHWHWNQHRRG</sequence>
<accession>A0A7Z0C3C9</accession>
<organism evidence="3 4">
    <name type="scientific">Nocardioides marinus</name>
    <dbReference type="NCBI Taxonomy" id="374514"/>
    <lineage>
        <taxon>Bacteria</taxon>
        <taxon>Bacillati</taxon>
        <taxon>Actinomycetota</taxon>
        <taxon>Actinomycetes</taxon>
        <taxon>Propionibacteriales</taxon>
        <taxon>Nocardioidaceae</taxon>
        <taxon>Nocardioides</taxon>
    </lineage>
</organism>
<protein>
    <submittedName>
        <fullName evidence="3">Acetyl esterase/lipase</fullName>
    </submittedName>
</protein>
<name>A0A7Z0C3C9_9ACTN</name>
<gene>
    <name evidence="3" type="ORF">BKA05_001647</name>
</gene>
<reference evidence="3 4" key="1">
    <citation type="submission" date="2020-07" db="EMBL/GenBank/DDBJ databases">
        <title>Sequencing the genomes of 1000 actinobacteria strains.</title>
        <authorList>
            <person name="Klenk H.-P."/>
        </authorList>
    </citation>
    <scope>NUCLEOTIDE SEQUENCE [LARGE SCALE GENOMIC DNA]</scope>
    <source>
        <strain evidence="3 4">DSM 18248</strain>
    </source>
</reference>
<dbReference type="GO" id="GO:0016787">
    <property type="term" value="F:hydrolase activity"/>
    <property type="evidence" value="ECO:0007669"/>
    <property type="project" value="UniProtKB-KW"/>
</dbReference>